<keyword evidence="6 10" id="KW-0560">Oxidoreductase</keyword>
<dbReference type="PANTHER" id="PTHR46300">
    <property type="entry name" value="P450, PUTATIVE (EUROFUNG)-RELATED-RELATED"/>
    <property type="match status" value="1"/>
</dbReference>
<dbReference type="AlphaFoldDB" id="A0A5C3MYC2"/>
<dbReference type="InterPro" id="IPR001128">
    <property type="entry name" value="Cyt_P450"/>
</dbReference>
<dbReference type="SUPFAM" id="SSF48264">
    <property type="entry name" value="Cytochrome P450"/>
    <property type="match status" value="1"/>
</dbReference>
<keyword evidence="12" id="KW-1185">Reference proteome</keyword>
<organism evidence="11 12">
    <name type="scientific">Heliocybe sulcata</name>
    <dbReference type="NCBI Taxonomy" id="5364"/>
    <lineage>
        <taxon>Eukaryota</taxon>
        <taxon>Fungi</taxon>
        <taxon>Dikarya</taxon>
        <taxon>Basidiomycota</taxon>
        <taxon>Agaricomycotina</taxon>
        <taxon>Agaricomycetes</taxon>
        <taxon>Gloeophyllales</taxon>
        <taxon>Gloeophyllaceae</taxon>
        <taxon>Heliocybe</taxon>
    </lineage>
</organism>
<feature type="binding site" description="axial binding residue" evidence="9">
    <location>
        <position position="433"/>
    </location>
    <ligand>
        <name>heme</name>
        <dbReference type="ChEBI" id="CHEBI:30413"/>
    </ligand>
    <ligandPart>
        <name>Fe</name>
        <dbReference type="ChEBI" id="CHEBI:18248"/>
    </ligandPart>
</feature>
<dbReference type="PRINTS" id="PR00385">
    <property type="entry name" value="P450"/>
</dbReference>
<evidence type="ECO:0000256" key="6">
    <source>
        <dbReference type="ARBA" id="ARBA00023002"/>
    </source>
</evidence>
<dbReference type="InterPro" id="IPR002401">
    <property type="entry name" value="Cyt_P450_E_grp-I"/>
</dbReference>
<dbReference type="OrthoDB" id="2789670at2759"/>
<dbReference type="InterPro" id="IPR017972">
    <property type="entry name" value="Cyt_P450_CS"/>
</dbReference>
<reference evidence="11 12" key="1">
    <citation type="journal article" date="2019" name="Nat. Ecol. Evol.">
        <title>Megaphylogeny resolves global patterns of mushroom evolution.</title>
        <authorList>
            <person name="Varga T."/>
            <person name="Krizsan K."/>
            <person name="Foldi C."/>
            <person name="Dima B."/>
            <person name="Sanchez-Garcia M."/>
            <person name="Sanchez-Ramirez S."/>
            <person name="Szollosi G.J."/>
            <person name="Szarkandi J.G."/>
            <person name="Papp V."/>
            <person name="Albert L."/>
            <person name="Andreopoulos W."/>
            <person name="Angelini C."/>
            <person name="Antonin V."/>
            <person name="Barry K.W."/>
            <person name="Bougher N.L."/>
            <person name="Buchanan P."/>
            <person name="Buyck B."/>
            <person name="Bense V."/>
            <person name="Catcheside P."/>
            <person name="Chovatia M."/>
            <person name="Cooper J."/>
            <person name="Damon W."/>
            <person name="Desjardin D."/>
            <person name="Finy P."/>
            <person name="Geml J."/>
            <person name="Haridas S."/>
            <person name="Hughes K."/>
            <person name="Justo A."/>
            <person name="Karasinski D."/>
            <person name="Kautmanova I."/>
            <person name="Kiss B."/>
            <person name="Kocsube S."/>
            <person name="Kotiranta H."/>
            <person name="LaButti K.M."/>
            <person name="Lechner B.E."/>
            <person name="Liimatainen K."/>
            <person name="Lipzen A."/>
            <person name="Lukacs Z."/>
            <person name="Mihaltcheva S."/>
            <person name="Morgado L.N."/>
            <person name="Niskanen T."/>
            <person name="Noordeloos M.E."/>
            <person name="Ohm R.A."/>
            <person name="Ortiz-Santana B."/>
            <person name="Ovrebo C."/>
            <person name="Racz N."/>
            <person name="Riley R."/>
            <person name="Savchenko A."/>
            <person name="Shiryaev A."/>
            <person name="Soop K."/>
            <person name="Spirin V."/>
            <person name="Szebenyi C."/>
            <person name="Tomsovsky M."/>
            <person name="Tulloss R.E."/>
            <person name="Uehling J."/>
            <person name="Grigoriev I.V."/>
            <person name="Vagvolgyi C."/>
            <person name="Papp T."/>
            <person name="Martin F.M."/>
            <person name="Miettinen O."/>
            <person name="Hibbett D.S."/>
            <person name="Nagy L.G."/>
        </authorList>
    </citation>
    <scope>NUCLEOTIDE SEQUENCE [LARGE SCALE GENOMIC DNA]</scope>
    <source>
        <strain evidence="11 12">OMC1185</strain>
    </source>
</reference>
<keyword evidence="8 10" id="KW-0503">Monooxygenase</keyword>
<comment type="pathway">
    <text evidence="2">Secondary metabolite biosynthesis.</text>
</comment>
<dbReference type="CDD" id="cd11065">
    <property type="entry name" value="CYP64-like"/>
    <property type="match status" value="1"/>
</dbReference>
<gene>
    <name evidence="11" type="ORF">OE88DRAFT_1727574</name>
</gene>
<dbReference type="GO" id="GO:0004497">
    <property type="term" value="F:monooxygenase activity"/>
    <property type="evidence" value="ECO:0007669"/>
    <property type="project" value="UniProtKB-KW"/>
</dbReference>
<dbReference type="GO" id="GO:0005506">
    <property type="term" value="F:iron ion binding"/>
    <property type="evidence" value="ECO:0007669"/>
    <property type="project" value="InterPro"/>
</dbReference>
<comment type="cofactor">
    <cofactor evidence="1 9">
        <name>heme</name>
        <dbReference type="ChEBI" id="CHEBI:30413"/>
    </cofactor>
</comment>
<evidence type="ECO:0000256" key="3">
    <source>
        <dbReference type="ARBA" id="ARBA00010617"/>
    </source>
</evidence>
<dbReference type="PRINTS" id="PR00463">
    <property type="entry name" value="EP450I"/>
</dbReference>
<dbReference type="GO" id="GO:0020037">
    <property type="term" value="F:heme binding"/>
    <property type="evidence" value="ECO:0007669"/>
    <property type="project" value="InterPro"/>
</dbReference>
<evidence type="ECO:0000256" key="2">
    <source>
        <dbReference type="ARBA" id="ARBA00005179"/>
    </source>
</evidence>
<comment type="similarity">
    <text evidence="3 10">Belongs to the cytochrome P450 family.</text>
</comment>
<evidence type="ECO:0000313" key="12">
    <source>
        <dbReference type="Proteomes" id="UP000305948"/>
    </source>
</evidence>
<dbReference type="Proteomes" id="UP000305948">
    <property type="component" value="Unassembled WGS sequence"/>
</dbReference>
<evidence type="ECO:0000256" key="7">
    <source>
        <dbReference type="ARBA" id="ARBA00023004"/>
    </source>
</evidence>
<dbReference type="InterPro" id="IPR036396">
    <property type="entry name" value="Cyt_P450_sf"/>
</dbReference>
<evidence type="ECO:0000256" key="5">
    <source>
        <dbReference type="ARBA" id="ARBA00022723"/>
    </source>
</evidence>
<dbReference type="PROSITE" id="PS00086">
    <property type="entry name" value="CYTOCHROME_P450"/>
    <property type="match status" value="1"/>
</dbReference>
<evidence type="ECO:0000256" key="8">
    <source>
        <dbReference type="ARBA" id="ARBA00023033"/>
    </source>
</evidence>
<dbReference type="EMBL" id="ML213518">
    <property type="protein sequence ID" value="TFK48758.1"/>
    <property type="molecule type" value="Genomic_DNA"/>
</dbReference>
<dbReference type="Pfam" id="PF00067">
    <property type="entry name" value="p450"/>
    <property type="match status" value="1"/>
</dbReference>
<evidence type="ECO:0000256" key="9">
    <source>
        <dbReference type="PIRSR" id="PIRSR602401-1"/>
    </source>
</evidence>
<dbReference type="STRING" id="5364.A0A5C3MYC2"/>
<proteinExistence type="inferred from homology"/>
<evidence type="ECO:0000256" key="1">
    <source>
        <dbReference type="ARBA" id="ARBA00001971"/>
    </source>
</evidence>
<accession>A0A5C3MYC2</accession>
<keyword evidence="4 9" id="KW-0349">Heme</keyword>
<dbReference type="Gene3D" id="1.10.630.10">
    <property type="entry name" value="Cytochrome P450"/>
    <property type="match status" value="1"/>
</dbReference>
<evidence type="ECO:0000313" key="11">
    <source>
        <dbReference type="EMBL" id="TFK48758.1"/>
    </source>
</evidence>
<evidence type="ECO:0000256" key="4">
    <source>
        <dbReference type="ARBA" id="ARBA00022617"/>
    </source>
</evidence>
<sequence length="506" mass="56512">MPYSLTILDVVLGLLGLFLLLQLRIRDSTPYPPGPKGFPIIGNALDMPSERIWQTIAHWGEIYGDIVYLHVLANRFIFLNSPQVAYELLDKKSLIYSDRPVLPMASELVGWAKTLALIQFGDEFKARRKLIHSFMGTHSSADQLAPIEEHEVKTFLKSVLNDPPQFVEAIRRTAGGIILRATYGYEPQERGDLLVQQIDQVMEQFSVMSVPGAFLVDIVPALKYIPSWFPGAKFKRIASEWAQCLEDAVIAPLSYVKEQMARGDASSSFVRNCLEDQDLTAEQDYTIKWAAAAMYGGGADTTVSSIETFLLLMMLYPEAQKKAQAEIDAIIGNGRLPCSADMGQLPYVEALVKEVLRWHPVAPLGIPHCVKEDNVYKGYFIPKGTAVIANIWGFLHDAKLYTDPMVFKPERFLGSHPEQDPREYCFGFGRRLCPGRHLAWSSVWLSCAMSLAVFAIRKPTDSSGNAIEPTVDFTNNTISHPVPFQCSITPRSDAARLLILAQDEIK</sequence>
<dbReference type="PANTHER" id="PTHR46300:SF7">
    <property type="entry name" value="P450, PUTATIVE (EUROFUNG)-RELATED"/>
    <property type="match status" value="1"/>
</dbReference>
<name>A0A5C3MYC2_9AGAM</name>
<dbReference type="InterPro" id="IPR050364">
    <property type="entry name" value="Cytochrome_P450_fung"/>
</dbReference>
<keyword evidence="7 9" id="KW-0408">Iron</keyword>
<dbReference type="GO" id="GO:0016705">
    <property type="term" value="F:oxidoreductase activity, acting on paired donors, with incorporation or reduction of molecular oxygen"/>
    <property type="evidence" value="ECO:0007669"/>
    <property type="project" value="InterPro"/>
</dbReference>
<protein>
    <submittedName>
        <fullName evidence="11">Cytochrome P450</fullName>
    </submittedName>
</protein>
<evidence type="ECO:0000256" key="10">
    <source>
        <dbReference type="RuleBase" id="RU000461"/>
    </source>
</evidence>
<keyword evidence="5 9" id="KW-0479">Metal-binding</keyword>